<dbReference type="InterPro" id="IPR009612">
    <property type="entry name" value="IcmF-rel"/>
</dbReference>
<dbReference type="InterPro" id="IPR048677">
    <property type="entry name" value="TssM1_hel"/>
</dbReference>
<feature type="transmembrane region" description="Helical" evidence="2">
    <location>
        <begin position="53"/>
        <end position="75"/>
    </location>
</feature>
<dbReference type="PANTHER" id="PTHR36153">
    <property type="entry name" value="INNER MEMBRANE PROTEIN-RELATED"/>
    <property type="match status" value="1"/>
</dbReference>
<evidence type="ECO:0000313" key="6">
    <source>
        <dbReference type="EMBL" id="PZT47287.1"/>
    </source>
</evidence>
<evidence type="ECO:0000313" key="7">
    <source>
        <dbReference type="Proteomes" id="UP000249746"/>
    </source>
</evidence>
<gene>
    <name evidence="6" type="ORF">B6S12_09875</name>
</gene>
<dbReference type="InterPro" id="IPR053156">
    <property type="entry name" value="T6SS_TssM-like"/>
</dbReference>
<proteinExistence type="predicted"/>
<keyword evidence="2" id="KW-0472">Membrane</keyword>
<dbReference type="NCBIfam" id="TIGR03348">
    <property type="entry name" value="VI_IcmF"/>
    <property type="match status" value="1"/>
</dbReference>
<feature type="domain" description="Type VI secretion system component TssM1 helical" evidence="5">
    <location>
        <begin position="944"/>
        <end position="1043"/>
    </location>
</feature>
<feature type="transmembrane region" description="Helical" evidence="2">
    <location>
        <begin position="12"/>
        <end position="33"/>
    </location>
</feature>
<dbReference type="AlphaFoldDB" id="A0A2W6MRX6"/>
<evidence type="ECO:0000259" key="5">
    <source>
        <dbReference type="Pfam" id="PF21070"/>
    </source>
</evidence>
<dbReference type="SUPFAM" id="SSF52540">
    <property type="entry name" value="P-loop containing nucleoside triphosphate hydrolases"/>
    <property type="match status" value="1"/>
</dbReference>
<protein>
    <recommendedName>
        <fullName evidence="8">Type VI secretion protein IcmF</fullName>
    </recommendedName>
</protein>
<evidence type="ECO:0000256" key="2">
    <source>
        <dbReference type="SAM" id="Phobius"/>
    </source>
</evidence>
<evidence type="ECO:0008006" key="8">
    <source>
        <dbReference type="Google" id="ProtNLM"/>
    </source>
</evidence>
<dbReference type="Pfam" id="PF06761">
    <property type="entry name" value="IcmF-related"/>
    <property type="match status" value="1"/>
</dbReference>
<dbReference type="PANTHER" id="PTHR36153:SF1">
    <property type="entry name" value="TYPE VI SECRETION SYSTEM COMPONENT TSSM1"/>
    <property type="match status" value="1"/>
</dbReference>
<name>A0A2W6MRX6_9HELI</name>
<evidence type="ECO:0000259" key="3">
    <source>
        <dbReference type="Pfam" id="PF06761"/>
    </source>
</evidence>
<accession>A0A2W6MRX6</accession>
<evidence type="ECO:0000256" key="1">
    <source>
        <dbReference type="SAM" id="Coils"/>
    </source>
</evidence>
<dbReference type="Pfam" id="PF14331">
    <property type="entry name" value="IcmF-related_N"/>
    <property type="match status" value="1"/>
</dbReference>
<feature type="domain" description="IcmF-related" evidence="3">
    <location>
        <begin position="512"/>
        <end position="803"/>
    </location>
</feature>
<dbReference type="OrthoDB" id="9758229at2"/>
<organism evidence="6 7">
    <name type="scientific">Helicobacter valdiviensis</name>
    <dbReference type="NCBI Taxonomy" id="1458358"/>
    <lineage>
        <taxon>Bacteria</taxon>
        <taxon>Pseudomonadati</taxon>
        <taxon>Campylobacterota</taxon>
        <taxon>Epsilonproteobacteria</taxon>
        <taxon>Campylobacterales</taxon>
        <taxon>Helicobacteraceae</taxon>
        <taxon>Helicobacter</taxon>
    </lineage>
</organism>
<dbReference type="Gene3D" id="3.40.50.300">
    <property type="entry name" value="P-loop containing nucleotide triphosphate hydrolases"/>
    <property type="match status" value="1"/>
</dbReference>
<keyword evidence="2" id="KW-0812">Transmembrane</keyword>
<comment type="caution">
    <text evidence="6">The sequence shown here is derived from an EMBL/GenBank/DDBJ whole genome shotgun (WGS) entry which is preliminary data.</text>
</comment>
<keyword evidence="1" id="KW-0175">Coiled coil</keyword>
<reference evidence="6 7" key="1">
    <citation type="submission" date="2017-03" db="EMBL/GenBank/DDBJ databases">
        <title>Genomic and clinical evidence uncovers the enterohepatic species Helicobacter valdiviensis as a potential human intestinal pathogen.</title>
        <authorList>
            <person name="Fresia P."/>
            <person name="Jara R."/>
            <person name="Sierra R."/>
            <person name="Ferres I."/>
            <person name="Greif G."/>
            <person name="Iraola G."/>
            <person name="Collado L."/>
        </authorList>
    </citation>
    <scope>NUCLEOTIDE SEQUENCE [LARGE SCALE GENOMIC DNA]</scope>
    <source>
        <strain evidence="6 7">WBE14</strain>
    </source>
</reference>
<dbReference type="Pfam" id="PF21070">
    <property type="entry name" value="IcmF_helical"/>
    <property type="match status" value="1"/>
</dbReference>
<dbReference type="Proteomes" id="UP000249746">
    <property type="component" value="Unassembled WGS sequence"/>
</dbReference>
<dbReference type="InterPro" id="IPR017731">
    <property type="entry name" value="TssM1-like"/>
</dbReference>
<keyword evidence="7" id="KW-1185">Reference proteome</keyword>
<dbReference type="InterPro" id="IPR025743">
    <property type="entry name" value="TssM1_N"/>
</dbReference>
<feature type="coiled-coil region" evidence="1">
    <location>
        <begin position="72"/>
        <end position="99"/>
    </location>
</feature>
<evidence type="ECO:0000259" key="4">
    <source>
        <dbReference type="Pfam" id="PF14331"/>
    </source>
</evidence>
<dbReference type="RefSeq" id="WP_111230627.1">
    <property type="nucleotide sequence ID" value="NZ_NBIU01000049.1"/>
</dbReference>
<feature type="transmembrane region" description="Helical" evidence="2">
    <location>
        <begin position="453"/>
        <end position="474"/>
    </location>
</feature>
<feature type="domain" description="Type VI secretion system component TssM1 N-terminal" evidence="4">
    <location>
        <begin position="214"/>
        <end position="454"/>
    </location>
</feature>
<keyword evidence="2" id="KW-1133">Transmembrane helix</keyword>
<sequence length="1175" mass="137418">MFSKIISFIKSKLFLCILSLFLLFFICFAFWLWGSLIAFNDVYIFSSPYLRFGIIFIIWICVFLFFLLKPLINFITSLKSEKRAQLKQLQKEADQFLYRAKRNFFISLKDAKDTWKKEIKIKNMPLVIIIGNESAGKSTFINYSDIEYPLSDSLQSYKKLHQSTQNFALYISKKGAIIDTEGNYFSQEEFFNPTSSDEMPEDDLSKNEKYILKKNVWRNFLNFLNKNFFHSKLNGIVLVIDTLNFINNPKEYSHNLIRYLTKRVNECEKSLNLKLPIYIVFSKIDLMEGMKEFFEIYHEKITHKTFGISFKEPIKYDYIHQTFKEISNSLLFNFMNKNTHIHSIEDKNKTYWFIKQMDNLFALASDFLIELQNENMQKNSSYLRGVYFVSAYQENIPRNHLIDTICSKYKIKQALARVTPNYNNKSYFVKSLLEEVIFKDYSLGSTRNLFKKIALLSLTLFVCIATYSISYYFIHKSNLEKEKSNIVLNSLESLLGNFQYNTMDIEQKATLLTQLRNILASYEELDNPPNLLKYPTLNLSYKGFQEINNFYYTLNEDVLKNTLIKEMENILSTDSNHENIIKTLYMYKSLFEPKYLNLPLLKRWISANWNYLQKYKISKDSFLSGIDSFKNTNSNTYKINEESITLSIEKLQNISQTQRIYILLDFLKSHQAKDKYYISQELGYSQNSVFANSKEVFVIDKIYTKEGMLVFLNNLNTEVNNAINIEAWLLDNPTNTQENKNTIVLGILELYLNEYQTKWQELLASLKPQNYKGKEAMLNQLDILAKKDNPISALINTVSKNTNINDVSLLSEAYKLGLNAGEIKTHFANISNIFEPYHKIANENSLLKSGATAVGLNSSNENIMQILSKDIIEIKNKIINFTANTNLSAEEKISYALGKTKEVDDPFTTFSNDIKKMPDALKQYYEILSNYSWNLIENNGIALFNTAWKNEVYMPFINEIAPFYPFNQDSTEDLSLDTFKNFFGQNGTLNSFYKKYLNDILIKRKNIYSINPKYRAKLNFSENFLNFITKSANLSNLILSQNDNIKVNFTLKALDLSADFSYLEISYLNNSLKYDHTLKTQLNVIADQFSPSTLLNFNAYNYGSYQVSHNQTYKGEWAWYKFIKNTKNKDKYTLIFNNNEKLYFDFEIINGKNNLTTIIQLLEDFKIIENITTGE</sequence>
<dbReference type="EMBL" id="NBIU01000049">
    <property type="protein sequence ID" value="PZT47287.1"/>
    <property type="molecule type" value="Genomic_DNA"/>
</dbReference>
<dbReference type="InterPro" id="IPR027417">
    <property type="entry name" value="P-loop_NTPase"/>
</dbReference>